<evidence type="ECO:0000313" key="2">
    <source>
        <dbReference type="EMBL" id="TDH23607.1"/>
    </source>
</evidence>
<dbReference type="Proteomes" id="UP000295627">
    <property type="component" value="Unassembled WGS sequence"/>
</dbReference>
<feature type="chain" id="PRO_5038686643" evidence="1">
    <location>
        <begin position="34"/>
        <end position="84"/>
    </location>
</feature>
<feature type="signal peptide" evidence="1">
    <location>
        <begin position="1"/>
        <end position="33"/>
    </location>
</feature>
<sequence length="84" mass="8541">MNYNTIICYRRLTAAVAAPLAAFTLALSAPALAQAAGPGRAADSISTQAPAGPGCRHHNCWPRPGHGGGWGGGWSHGGGWGPHR</sequence>
<comment type="caution">
    <text evidence="2">The sequence shown here is derived from an EMBL/GenBank/DDBJ whole genome shotgun (WGS) entry which is preliminary data.</text>
</comment>
<organism evidence="2 3">
    <name type="scientific">Mycobacteroides franklinii</name>
    <dbReference type="NCBI Taxonomy" id="948102"/>
    <lineage>
        <taxon>Bacteria</taxon>
        <taxon>Bacillati</taxon>
        <taxon>Actinomycetota</taxon>
        <taxon>Actinomycetes</taxon>
        <taxon>Mycobacteriales</taxon>
        <taxon>Mycobacteriaceae</taxon>
        <taxon>Mycobacteroides</taxon>
    </lineage>
</organism>
<keyword evidence="1" id="KW-0732">Signal</keyword>
<dbReference type="EMBL" id="RXLR01000010">
    <property type="protein sequence ID" value="TDH23607.1"/>
    <property type="molecule type" value="Genomic_DNA"/>
</dbReference>
<dbReference type="AlphaFoldDB" id="A0A4R5PDW2"/>
<protein>
    <submittedName>
        <fullName evidence="2">Uncharacterized protein</fullName>
    </submittedName>
</protein>
<dbReference type="RefSeq" id="WP_078316068.1">
    <property type="nucleotide sequence ID" value="NZ_MAFQ01000026.1"/>
</dbReference>
<reference evidence="2 3" key="1">
    <citation type="journal article" date="2019" name="Sci. Rep.">
        <title>Extended insight into the Mycobacterium chelonae-abscessus complex through whole genome sequencing of Mycobacterium salmoniphilum outbreak and Mycobacterium salmoniphilum-like strains.</title>
        <authorList>
            <person name="Behra P.R.K."/>
            <person name="Das S."/>
            <person name="Pettersson B.M.F."/>
            <person name="Shirreff L."/>
            <person name="DuCote T."/>
            <person name="Jacobsson K.G."/>
            <person name="Ennis D.G."/>
            <person name="Kirsebom L.A."/>
        </authorList>
    </citation>
    <scope>NUCLEOTIDE SEQUENCE [LARGE SCALE GENOMIC DNA]</scope>
    <source>
        <strain evidence="2 3">DSM 45524</strain>
    </source>
</reference>
<evidence type="ECO:0000313" key="3">
    <source>
        <dbReference type="Proteomes" id="UP000295627"/>
    </source>
</evidence>
<proteinExistence type="predicted"/>
<name>A0A4R5PDW2_9MYCO</name>
<evidence type="ECO:0000256" key="1">
    <source>
        <dbReference type="SAM" id="SignalP"/>
    </source>
</evidence>
<gene>
    <name evidence="2" type="ORF">EJ571_04860</name>
</gene>
<accession>A0A4R5PDW2</accession>